<sequence>MKRQKGQPFIFDYLRGAKLDLPFEVMSGGVSDKKINKTTKAEPKKKLPKNPYLRFSQEKRAEVKEANPSLAPKDITKKIADLWKALSAEEKDAYKPKKRTFPGRKGAKKDEEKKETTTEKKEEDEKKE</sequence>
<evidence type="ECO:0000256" key="2">
    <source>
        <dbReference type="SAM" id="MobiDB-lite"/>
    </source>
</evidence>
<proteinExistence type="predicted"/>
<dbReference type="InterPro" id="IPR036910">
    <property type="entry name" value="HMG_box_dom_sf"/>
</dbReference>
<feature type="compositionally biased region" description="Basic residues" evidence="2">
    <location>
        <begin position="96"/>
        <end position="107"/>
    </location>
</feature>
<dbReference type="Proteomes" id="UP000014680">
    <property type="component" value="Unassembled WGS sequence"/>
</dbReference>
<dbReference type="RefSeq" id="XP_004255841.1">
    <property type="nucleotide sequence ID" value="XM_004255793.1"/>
</dbReference>
<keyword evidence="1" id="KW-0238">DNA-binding</keyword>
<dbReference type="Gene3D" id="1.10.30.10">
    <property type="entry name" value="High mobility group box domain"/>
    <property type="match status" value="1"/>
</dbReference>
<dbReference type="SMART" id="SM00398">
    <property type="entry name" value="HMG"/>
    <property type="match status" value="1"/>
</dbReference>
<evidence type="ECO:0000313" key="4">
    <source>
        <dbReference type="EMBL" id="ELP89070.1"/>
    </source>
</evidence>
<dbReference type="CDD" id="cd00084">
    <property type="entry name" value="HMG-box_SF"/>
    <property type="match status" value="1"/>
</dbReference>
<reference evidence="4 5" key="1">
    <citation type="submission" date="2012-10" db="EMBL/GenBank/DDBJ databases">
        <authorList>
            <person name="Zafar N."/>
            <person name="Inman J."/>
            <person name="Hall N."/>
            <person name="Lorenzi H."/>
            <person name="Caler E."/>
        </authorList>
    </citation>
    <scope>NUCLEOTIDE SEQUENCE [LARGE SCALE GENOMIC DNA]</scope>
    <source>
        <strain evidence="4 5">IP1</strain>
    </source>
</reference>
<dbReference type="PROSITE" id="PS50118">
    <property type="entry name" value="HMG_BOX_2"/>
    <property type="match status" value="1"/>
</dbReference>
<name>A0A0A1U4I0_ENTIV</name>
<dbReference type="GeneID" id="14888052"/>
<dbReference type="AlphaFoldDB" id="A0A0A1U4I0"/>
<feature type="region of interest" description="Disordered" evidence="2">
    <location>
        <begin position="93"/>
        <end position="128"/>
    </location>
</feature>
<dbReference type="GO" id="GO:0005634">
    <property type="term" value="C:nucleus"/>
    <property type="evidence" value="ECO:0007669"/>
    <property type="project" value="UniProtKB-UniRule"/>
</dbReference>
<dbReference type="VEuPathDB" id="AmoebaDB:EIN_165400"/>
<dbReference type="KEGG" id="eiv:EIN_165400"/>
<feature type="DNA-binding region" description="HMG box" evidence="1">
    <location>
        <begin position="45"/>
        <end position="94"/>
    </location>
</feature>
<dbReference type="OrthoDB" id="1919336at2759"/>
<evidence type="ECO:0000313" key="5">
    <source>
        <dbReference type="Proteomes" id="UP000014680"/>
    </source>
</evidence>
<dbReference type="Pfam" id="PF00505">
    <property type="entry name" value="HMG_box"/>
    <property type="match status" value="1"/>
</dbReference>
<feature type="compositionally biased region" description="Basic and acidic residues" evidence="2">
    <location>
        <begin position="108"/>
        <end position="128"/>
    </location>
</feature>
<dbReference type="EMBL" id="KB206683">
    <property type="protein sequence ID" value="ELP89070.1"/>
    <property type="molecule type" value="Genomic_DNA"/>
</dbReference>
<keyword evidence="1" id="KW-0539">Nucleus</keyword>
<feature type="compositionally biased region" description="Basic and acidic residues" evidence="2">
    <location>
        <begin position="34"/>
        <end position="45"/>
    </location>
</feature>
<feature type="domain" description="HMG box" evidence="3">
    <location>
        <begin position="45"/>
        <end position="94"/>
    </location>
</feature>
<evidence type="ECO:0000256" key="1">
    <source>
        <dbReference type="PROSITE-ProRule" id="PRU00267"/>
    </source>
</evidence>
<gene>
    <name evidence="4" type="ORF">EIN_165400</name>
</gene>
<dbReference type="SUPFAM" id="SSF47095">
    <property type="entry name" value="HMG-box"/>
    <property type="match status" value="1"/>
</dbReference>
<feature type="compositionally biased region" description="Basic and acidic residues" evidence="2">
    <location>
        <begin position="56"/>
        <end position="65"/>
    </location>
</feature>
<dbReference type="GO" id="GO:0003677">
    <property type="term" value="F:DNA binding"/>
    <property type="evidence" value="ECO:0007669"/>
    <property type="project" value="UniProtKB-UniRule"/>
</dbReference>
<dbReference type="OMA" id="IWNGMSE"/>
<evidence type="ECO:0000259" key="3">
    <source>
        <dbReference type="PROSITE" id="PS50118"/>
    </source>
</evidence>
<protein>
    <recommendedName>
        <fullName evidence="3">HMG box domain-containing protein</fullName>
    </recommendedName>
</protein>
<feature type="region of interest" description="Disordered" evidence="2">
    <location>
        <begin position="34"/>
        <end position="69"/>
    </location>
</feature>
<keyword evidence="5" id="KW-1185">Reference proteome</keyword>
<organism evidence="4 5">
    <name type="scientific">Entamoeba invadens IP1</name>
    <dbReference type="NCBI Taxonomy" id="370355"/>
    <lineage>
        <taxon>Eukaryota</taxon>
        <taxon>Amoebozoa</taxon>
        <taxon>Evosea</taxon>
        <taxon>Archamoebae</taxon>
        <taxon>Mastigamoebida</taxon>
        <taxon>Entamoebidae</taxon>
        <taxon>Entamoeba</taxon>
    </lineage>
</organism>
<accession>A0A0A1U4I0</accession>
<dbReference type="InterPro" id="IPR009071">
    <property type="entry name" value="HMG_box_dom"/>
</dbReference>